<dbReference type="EMBL" id="LAZR01000456">
    <property type="protein sequence ID" value="KKN68189.1"/>
    <property type="molecule type" value="Genomic_DNA"/>
</dbReference>
<accession>A0A0F9SM56</accession>
<dbReference type="AlphaFoldDB" id="A0A0F9SM56"/>
<proteinExistence type="predicted"/>
<organism evidence="1">
    <name type="scientific">marine sediment metagenome</name>
    <dbReference type="NCBI Taxonomy" id="412755"/>
    <lineage>
        <taxon>unclassified sequences</taxon>
        <taxon>metagenomes</taxon>
        <taxon>ecological metagenomes</taxon>
    </lineage>
</organism>
<protein>
    <submittedName>
        <fullName evidence="1">Uncharacterized protein</fullName>
    </submittedName>
</protein>
<evidence type="ECO:0000313" key="1">
    <source>
        <dbReference type="EMBL" id="KKN68189.1"/>
    </source>
</evidence>
<sequence length="45" mass="5321">MDLVDLIYGLNGITEENFDPKDFKCFKLLICEQELNYHALDEKKN</sequence>
<name>A0A0F9SM56_9ZZZZ</name>
<reference evidence="1" key="1">
    <citation type="journal article" date="2015" name="Nature">
        <title>Complex archaea that bridge the gap between prokaryotes and eukaryotes.</title>
        <authorList>
            <person name="Spang A."/>
            <person name="Saw J.H."/>
            <person name="Jorgensen S.L."/>
            <person name="Zaremba-Niedzwiedzka K."/>
            <person name="Martijn J."/>
            <person name="Lind A.E."/>
            <person name="van Eijk R."/>
            <person name="Schleper C."/>
            <person name="Guy L."/>
            <person name="Ettema T.J."/>
        </authorList>
    </citation>
    <scope>NUCLEOTIDE SEQUENCE</scope>
</reference>
<comment type="caution">
    <text evidence="1">The sequence shown here is derived from an EMBL/GenBank/DDBJ whole genome shotgun (WGS) entry which is preliminary data.</text>
</comment>
<gene>
    <name evidence="1" type="ORF">LCGC14_0454140</name>
</gene>